<feature type="domain" description="Cupin type-2" evidence="1">
    <location>
        <begin position="38"/>
        <end position="107"/>
    </location>
</feature>
<dbReference type="InterPro" id="IPR011051">
    <property type="entry name" value="RmlC_Cupin_sf"/>
</dbReference>
<dbReference type="EMBL" id="MCRI01000020">
    <property type="protein sequence ID" value="ODN66430.1"/>
    <property type="molecule type" value="Genomic_DNA"/>
</dbReference>
<dbReference type="AlphaFoldDB" id="A0A1E3GQW0"/>
<dbReference type="InterPro" id="IPR052044">
    <property type="entry name" value="PKS_Associated_Protein"/>
</dbReference>
<dbReference type="SUPFAM" id="SSF51182">
    <property type="entry name" value="RmlC-like cupins"/>
    <property type="match status" value="1"/>
</dbReference>
<accession>A0A1E3GQW0</accession>
<dbReference type="STRING" id="291169.A9E74_01903"/>
<evidence type="ECO:0000313" key="3">
    <source>
        <dbReference type="Proteomes" id="UP000094379"/>
    </source>
</evidence>
<dbReference type="CDD" id="cd02214">
    <property type="entry name" value="cupin_MJ1618"/>
    <property type="match status" value="1"/>
</dbReference>
<name>A0A1E3GQW0_9GAMM</name>
<protein>
    <submittedName>
        <fullName evidence="2">Glucose-6-phosphate isomerase</fullName>
    </submittedName>
</protein>
<keyword evidence="3" id="KW-1185">Reference proteome</keyword>
<dbReference type="RefSeq" id="WP_069296332.1">
    <property type="nucleotide sequence ID" value="NZ_MCRI01000020.1"/>
</dbReference>
<organism evidence="2 3">
    <name type="scientific">Methylophaga muralis</name>
    <dbReference type="NCBI Taxonomy" id="291169"/>
    <lineage>
        <taxon>Bacteria</taxon>
        <taxon>Pseudomonadati</taxon>
        <taxon>Pseudomonadota</taxon>
        <taxon>Gammaproteobacteria</taxon>
        <taxon>Thiotrichales</taxon>
        <taxon>Piscirickettsiaceae</taxon>
        <taxon>Methylophaga</taxon>
    </lineage>
</organism>
<evidence type="ECO:0000259" key="1">
    <source>
        <dbReference type="Pfam" id="PF07883"/>
    </source>
</evidence>
<dbReference type="PANTHER" id="PTHR36114:SF1">
    <property type="entry name" value="16.7 KDA PROTEIN IN WHIE LOCUS"/>
    <property type="match status" value="1"/>
</dbReference>
<dbReference type="Pfam" id="PF07883">
    <property type="entry name" value="Cupin_2"/>
    <property type="match status" value="1"/>
</dbReference>
<sequence>MKPQIKRFQTSNEYFFVEGCYINELSNTPEDSDLSIALARVEPGVTTQWHQLKETTERYVILEGKGVVEIGDLDPQTVQMGDVVIIPAFTRQRITNISSDDLVFLALCTPRFATDNYQSVCT</sequence>
<reference evidence="2 3" key="1">
    <citation type="submission" date="2016-07" db="EMBL/GenBank/DDBJ databases">
        <title>Draft Genome Sequence of Methylophaga muralis Bur 1.</title>
        <authorList>
            <person name="Vasilenko O.V."/>
            <person name="Doronina N.V."/>
            <person name="Shmareva M.N."/>
            <person name="Tarlachkov S.V."/>
            <person name="Mustakhimov I."/>
            <person name="Trotsenko Y.A."/>
        </authorList>
    </citation>
    <scope>NUCLEOTIDE SEQUENCE [LARGE SCALE GENOMIC DNA]</scope>
    <source>
        <strain evidence="2 3">Bur 1</strain>
    </source>
</reference>
<gene>
    <name evidence="2" type="ORF">A9E74_01903</name>
</gene>
<dbReference type="InterPro" id="IPR013096">
    <property type="entry name" value="Cupin_2"/>
</dbReference>
<dbReference type="Proteomes" id="UP000094379">
    <property type="component" value="Unassembled WGS sequence"/>
</dbReference>
<proteinExistence type="predicted"/>
<dbReference type="InterPro" id="IPR014710">
    <property type="entry name" value="RmlC-like_jellyroll"/>
</dbReference>
<comment type="caution">
    <text evidence="2">The sequence shown here is derived from an EMBL/GenBank/DDBJ whole genome shotgun (WGS) entry which is preliminary data.</text>
</comment>
<dbReference type="Gene3D" id="2.60.120.10">
    <property type="entry name" value="Jelly Rolls"/>
    <property type="match status" value="1"/>
</dbReference>
<evidence type="ECO:0000313" key="2">
    <source>
        <dbReference type="EMBL" id="ODN66430.1"/>
    </source>
</evidence>
<dbReference type="PANTHER" id="PTHR36114">
    <property type="entry name" value="16.7 KDA PROTEIN IN WHIE LOCUS"/>
    <property type="match status" value="1"/>
</dbReference>
<dbReference type="GO" id="GO:0016853">
    <property type="term" value="F:isomerase activity"/>
    <property type="evidence" value="ECO:0007669"/>
    <property type="project" value="UniProtKB-KW"/>
</dbReference>
<dbReference type="PATRIC" id="fig|291169.3.peg.1913"/>
<keyword evidence="2" id="KW-0413">Isomerase</keyword>